<protein>
    <recommendedName>
        <fullName evidence="9">Oxidase</fullName>
    </recommendedName>
</protein>
<reference evidence="7 8" key="1">
    <citation type="submission" date="2019-02" db="EMBL/GenBank/DDBJ databases">
        <title>Deep-cultivation of Planctomycetes and their phenomic and genomic characterization uncovers novel biology.</title>
        <authorList>
            <person name="Wiegand S."/>
            <person name="Jogler M."/>
            <person name="Boedeker C."/>
            <person name="Pinto D."/>
            <person name="Vollmers J."/>
            <person name="Rivas-Marin E."/>
            <person name="Kohn T."/>
            <person name="Peeters S.H."/>
            <person name="Heuer A."/>
            <person name="Rast P."/>
            <person name="Oberbeckmann S."/>
            <person name="Bunk B."/>
            <person name="Jeske O."/>
            <person name="Meyerdierks A."/>
            <person name="Storesund J.E."/>
            <person name="Kallscheuer N."/>
            <person name="Luecker S."/>
            <person name="Lage O.M."/>
            <person name="Pohl T."/>
            <person name="Merkel B.J."/>
            <person name="Hornburger P."/>
            <person name="Mueller R.-W."/>
            <person name="Bruemmer F."/>
            <person name="Labrenz M."/>
            <person name="Spormann A.M."/>
            <person name="Op den Camp H."/>
            <person name="Overmann J."/>
            <person name="Amann R."/>
            <person name="Jetten M.S.M."/>
            <person name="Mascher T."/>
            <person name="Medema M.H."/>
            <person name="Devos D.P."/>
            <person name="Kaster A.-K."/>
            <person name="Ovreas L."/>
            <person name="Rohde M."/>
            <person name="Galperin M.Y."/>
            <person name="Jogler C."/>
        </authorList>
    </citation>
    <scope>NUCLEOTIDE SEQUENCE [LARGE SCALE GENOMIC DNA]</scope>
    <source>
        <strain evidence="7 8">ETA_A1</strain>
    </source>
</reference>
<dbReference type="KEGG" id="uli:ETAA1_53280"/>
<evidence type="ECO:0000256" key="6">
    <source>
        <dbReference type="SAM" id="Phobius"/>
    </source>
</evidence>
<gene>
    <name evidence="7" type="ORF">ETAA1_53280</name>
</gene>
<evidence type="ECO:0008006" key="9">
    <source>
        <dbReference type="Google" id="ProtNLM"/>
    </source>
</evidence>
<dbReference type="Proteomes" id="UP000319576">
    <property type="component" value="Chromosome"/>
</dbReference>
<name>A0A517Y0N9_9BACT</name>
<proteinExistence type="predicted"/>
<keyword evidence="8" id="KW-1185">Reference proteome</keyword>
<dbReference type="OrthoDB" id="282123at2"/>
<feature type="transmembrane region" description="Helical" evidence="6">
    <location>
        <begin position="48"/>
        <end position="68"/>
    </location>
</feature>
<feature type="transmembrane region" description="Helical" evidence="6">
    <location>
        <begin position="20"/>
        <end position="41"/>
    </location>
</feature>
<evidence type="ECO:0000313" key="7">
    <source>
        <dbReference type="EMBL" id="QDU23329.1"/>
    </source>
</evidence>
<feature type="transmembrane region" description="Helical" evidence="6">
    <location>
        <begin position="80"/>
        <end position="101"/>
    </location>
</feature>
<organism evidence="7 8">
    <name type="scientific">Urbifossiella limnaea</name>
    <dbReference type="NCBI Taxonomy" id="2528023"/>
    <lineage>
        <taxon>Bacteria</taxon>
        <taxon>Pseudomonadati</taxon>
        <taxon>Planctomycetota</taxon>
        <taxon>Planctomycetia</taxon>
        <taxon>Gemmatales</taxon>
        <taxon>Gemmataceae</taxon>
        <taxon>Urbifossiella</taxon>
    </lineage>
</organism>
<evidence type="ECO:0000313" key="8">
    <source>
        <dbReference type="Proteomes" id="UP000319576"/>
    </source>
</evidence>
<comment type="subcellular location">
    <subcellularLocation>
        <location evidence="1">Cell membrane</location>
        <topology evidence="1">Multi-pass membrane protein</topology>
    </subcellularLocation>
</comment>
<dbReference type="RefSeq" id="WP_145243510.1">
    <property type="nucleotide sequence ID" value="NZ_CP036273.1"/>
</dbReference>
<dbReference type="NCBIfam" id="TIGR02229">
    <property type="entry name" value="caa3_sub_IV"/>
    <property type="match status" value="1"/>
</dbReference>
<dbReference type="GO" id="GO:0005886">
    <property type="term" value="C:plasma membrane"/>
    <property type="evidence" value="ECO:0007669"/>
    <property type="project" value="UniProtKB-SubCell"/>
</dbReference>
<evidence type="ECO:0000256" key="5">
    <source>
        <dbReference type="ARBA" id="ARBA00023136"/>
    </source>
</evidence>
<evidence type="ECO:0000256" key="2">
    <source>
        <dbReference type="ARBA" id="ARBA00022475"/>
    </source>
</evidence>
<keyword evidence="4 6" id="KW-1133">Transmembrane helix</keyword>
<dbReference type="InterPro" id="IPR005171">
    <property type="entry name" value="Cyt_c_oxidase_su4_prok"/>
</dbReference>
<keyword evidence="2" id="KW-1003">Cell membrane</keyword>
<dbReference type="AlphaFoldDB" id="A0A517Y0N9"/>
<evidence type="ECO:0000256" key="1">
    <source>
        <dbReference type="ARBA" id="ARBA00004651"/>
    </source>
</evidence>
<evidence type="ECO:0000256" key="4">
    <source>
        <dbReference type="ARBA" id="ARBA00022989"/>
    </source>
</evidence>
<keyword evidence="3 6" id="KW-0812">Transmembrane</keyword>
<keyword evidence="5 6" id="KW-0472">Membrane</keyword>
<sequence>MAHDPHHPPTDSTPHDVDTVGSVFAVYVVVLVLAVANILLAGTGLGSLALPVQMGIATVQACLVAWYWMHMRRGETAVTLSAFTTLFFMGIFFVLVLSDILTRWRGGI</sequence>
<evidence type="ECO:0000256" key="3">
    <source>
        <dbReference type="ARBA" id="ARBA00022692"/>
    </source>
</evidence>
<dbReference type="InterPro" id="IPR011743">
    <property type="entry name" value="Caa3_sub_IV"/>
</dbReference>
<dbReference type="Pfam" id="PF03626">
    <property type="entry name" value="COX4_pro"/>
    <property type="match status" value="1"/>
</dbReference>
<accession>A0A517Y0N9</accession>
<dbReference type="EMBL" id="CP036273">
    <property type="protein sequence ID" value="QDU23329.1"/>
    <property type="molecule type" value="Genomic_DNA"/>
</dbReference>